<dbReference type="RefSeq" id="WP_354195846.1">
    <property type="nucleotide sequence ID" value="NZ_JBEPML010000009.1"/>
</dbReference>
<comment type="subcellular location">
    <subcellularLocation>
        <location evidence="1">Cell outer membrane</location>
    </subcellularLocation>
</comment>
<evidence type="ECO:0000313" key="9">
    <source>
        <dbReference type="Proteomes" id="UP001549076"/>
    </source>
</evidence>
<dbReference type="Proteomes" id="UP001549076">
    <property type="component" value="Unassembled WGS sequence"/>
</dbReference>
<evidence type="ECO:0000256" key="6">
    <source>
        <dbReference type="SAM" id="SignalP"/>
    </source>
</evidence>
<gene>
    <name evidence="8" type="ORF">ABID37_002866</name>
</gene>
<evidence type="ECO:0000256" key="3">
    <source>
        <dbReference type="ARBA" id="ARBA00023136"/>
    </source>
</evidence>
<dbReference type="PANTHER" id="PTHR34001:SF3">
    <property type="entry name" value="BLL7405 PROTEIN"/>
    <property type="match status" value="1"/>
</dbReference>
<dbReference type="EMBL" id="JBEPML010000009">
    <property type="protein sequence ID" value="MET3792648.1"/>
    <property type="molecule type" value="Genomic_DNA"/>
</dbReference>
<comment type="similarity">
    <text evidence="5">Belongs to the Omp25/RopB family.</text>
</comment>
<comment type="caution">
    <text evidence="8">The sequence shown here is derived from an EMBL/GenBank/DDBJ whole genome shotgun (WGS) entry which is preliminary data.</text>
</comment>
<dbReference type="Pfam" id="PF13505">
    <property type="entry name" value="OMP_b-brl"/>
    <property type="match status" value="1"/>
</dbReference>
<feature type="signal peptide" evidence="6">
    <location>
        <begin position="1"/>
        <end position="28"/>
    </location>
</feature>
<evidence type="ECO:0000256" key="4">
    <source>
        <dbReference type="ARBA" id="ARBA00023237"/>
    </source>
</evidence>
<feature type="chain" id="PRO_5047458286" evidence="6">
    <location>
        <begin position="29"/>
        <end position="223"/>
    </location>
</feature>
<dbReference type="Gene3D" id="2.40.160.20">
    <property type="match status" value="1"/>
</dbReference>
<organism evidence="8 9">
    <name type="scientific">Aquamicrobium terrae</name>
    <dbReference type="NCBI Taxonomy" id="1324945"/>
    <lineage>
        <taxon>Bacteria</taxon>
        <taxon>Pseudomonadati</taxon>
        <taxon>Pseudomonadota</taxon>
        <taxon>Alphaproteobacteria</taxon>
        <taxon>Hyphomicrobiales</taxon>
        <taxon>Phyllobacteriaceae</taxon>
        <taxon>Aquamicrobium</taxon>
    </lineage>
</organism>
<keyword evidence="3" id="KW-0472">Membrane</keyword>
<name>A0ABV2N0Q8_9HYPH</name>
<sequence>MTTKLKFARPAAAALGIIAFAASAPAFAADVVMEEPPAPAPIAELPVASWTGPYAGVNLGYGFSGRVREPGNSISTDGFLGGAFVGYNYQMDNNFVLGAEGDIGYSGVKGSNAGVEAKAGVEGSLRARLGYAISPDILLYGTAGGAAQSLKVTDQTTGDRDRNTMLGWTAGAGTDIKFTDNVFGRVEYRYTDYGKESFNLGAAGTADFDSRDHRINFGVGMKF</sequence>
<dbReference type="InterPro" id="IPR051692">
    <property type="entry name" value="OMP-like"/>
</dbReference>
<evidence type="ECO:0000256" key="1">
    <source>
        <dbReference type="ARBA" id="ARBA00004442"/>
    </source>
</evidence>
<keyword evidence="9" id="KW-1185">Reference proteome</keyword>
<protein>
    <submittedName>
        <fullName evidence="8">Outer membrane immunogenic protein</fullName>
    </submittedName>
</protein>
<evidence type="ECO:0000313" key="8">
    <source>
        <dbReference type="EMBL" id="MET3792648.1"/>
    </source>
</evidence>
<dbReference type="PANTHER" id="PTHR34001">
    <property type="entry name" value="BLL7405 PROTEIN"/>
    <property type="match status" value="1"/>
</dbReference>
<keyword evidence="4" id="KW-0998">Cell outer membrane</keyword>
<feature type="domain" description="Outer membrane protein beta-barrel" evidence="7">
    <location>
        <begin position="16"/>
        <end position="223"/>
    </location>
</feature>
<dbReference type="InterPro" id="IPR027385">
    <property type="entry name" value="Beta-barrel_OMP"/>
</dbReference>
<dbReference type="SUPFAM" id="SSF56925">
    <property type="entry name" value="OMPA-like"/>
    <property type="match status" value="1"/>
</dbReference>
<evidence type="ECO:0000259" key="7">
    <source>
        <dbReference type="Pfam" id="PF13505"/>
    </source>
</evidence>
<accession>A0ABV2N0Q8</accession>
<evidence type="ECO:0000256" key="2">
    <source>
        <dbReference type="ARBA" id="ARBA00022729"/>
    </source>
</evidence>
<keyword evidence="2 6" id="KW-0732">Signal</keyword>
<proteinExistence type="inferred from homology"/>
<reference evidence="8 9" key="1">
    <citation type="submission" date="2024-06" db="EMBL/GenBank/DDBJ databases">
        <title>Genomic Encyclopedia of Type Strains, Phase IV (KMG-IV): sequencing the most valuable type-strain genomes for metagenomic binning, comparative biology and taxonomic classification.</title>
        <authorList>
            <person name="Goeker M."/>
        </authorList>
    </citation>
    <scope>NUCLEOTIDE SEQUENCE [LARGE SCALE GENOMIC DNA]</scope>
    <source>
        <strain evidence="8 9">DSM 27865</strain>
    </source>
</reference>
<evidence type="ECO:0000256" key="5">
    <source>
        <dbReference type="ARBA" id="ARBA00038306"/>
    </source>
</evidence>
<dbReference type="InterPro" id="IPR011250">
    <property type="entry name" value="OMP/PagP_B-barrel"/>
</dbReference>